<name>A0A9W9ERB7_9EURO</name>
<dbReference type="AlphaFoldDB" id="A0A9W9ERB7"/>
<evidence type="ECO:0000259" key="2">
    <source>
        <dbReference type="Pfam" id="PF20150"/>
    </source>
</evidence>
<comment type="caution">
    <text evidence="3">The sequence shown here is derived from an EMBL/GenBank/DDBJ whole genome shotgun (WGS) entry which is preliminary data.</text>
</comment>
<keyword evidence="4" id="KW-1185">Reference proteome</keyword>
<sequence length="359" mass="40858">MSEKRPDNTPASFHLFQSLPTELQDHIWDLAVRPLPGDRHLHTFIVVDHYFKKIEWEPDIHADFLRFASDPSLKGCNFGLAVPHDDATKGPNQSAYRLDSGLWTACQQSRKALERRFTKNEWWSELPSPASPPRLATSGDYAGQPGVSHTASYPDKNGEPNHITIRPDRDLFHLVDATVGWIDWFYHYAGDHVPLVDCRAQRPNDPPVSFLGMDIAIEFEAKWVGWLPSSLVDTLSVLHDDAGRTVWFIDRRLRRALRSGELDLKEGSRPTTATTGDTSDISELSSDPEGIQTFYSWGYVFTEVRQKDQHLWEVDDEETKMQTVFDIFPLLQEAHNGRLEIEGTNRLRVLACEPDPSAL</sequence>
<dbReference type="EMBL" id="JAPMSZ010000010">
    <property type="protein sequence ID" value="KAJ5086394.1"/>
    <property type="molecule type" value="Genomic_DNA"/>
</dbReference>
<accession>A0A9W9ERB7</accession>
<feature type="region of interest" description="Disordered" evidence="1">
    <location>
        <begin position="264"/>
        <end position="287"/>
    </location>
</feature>
<reference evidence="3" key="1">
    <citation type="submission" date="2022-11" db="EMBL/GenBank/DDBJ databases">
        <authorList>
            <person name="Petersen C."/>
        </authorList>
    </citation>
    <scope>NUCLEOTIDE SEQUENCE</scope>
    <source>
        <strain evidence="3">IBT 34128</strain>
    </source>
</reference>
<dbReference type="OrthoDB" id="3596450at2759"/>
<feature type="region of interest" description="Disordered" evidence="1">
    <location>
        <begin position="125"/>
        <end position="160"/>
    </location>
</feature>
<gene>
    <name evidence="3" type="ORF">NUU61_007701</name>
</gene>
<organism evidence="3 4">
    <name type="scientific">Penicillium alfredii</name>
    <dbReference type="NCBI Taxonomy" id="1506179"/>
    <lineage>
        <taxon>Eukaryota</taxon>
        <taxon>Fungi</taxon>
        <taxon>Dikarya</taxon>
        <taxon>Ascomycota</taxon>
        <taxon>Pezizomycotina</taxon>
        <taxon>Eurotiomycetes</taxon>
        <taxon>Eurotiomycetidae</taxon>
        <taxon>Eurotiales</taxon>
        <taxon>Aspergillaceae</taxon>
        <taxon>Penicillium</taxon>
    </lineage>
</organism>
<dbReference type="RefSeq" id="XP_056508519.1">
    <property type="nucleotide sequence ID" value="XM_056658226.1"/>
</dbReference>
<dbReference type="GeneID" id="81397395"/>
<dbReference type="InterPro" id="IPR045518">
    <property type="entry name" value="2EXR"/>
</dbReference>
<reference evidence="3" key="2">
    <citation type="journal article" date="2023" name="IMA Fungus">
        <title>Comparative genomic study of the Penicillium genus elucidates a diverse pangenome and 15 lateral gene transfer events.</title>
        <authorList>
            <person name="Petersen C."/>
            <person name="Sorensen T."/>
            <person name="Nielsen M.R."/>
            <person name="Sondergaard T.E."/>
            <person name="Sorensen J.L."/>
            <person name="Fitzpatrick D.A."/>
            <person name="Frisvad J.C."/>
            <person name="Nielsen K.L."/>
        </authorList>
    </citation>
    <scope>NUCLEOTIDE SEQUENCE</scope>
    <source>
        <strain evidence="3">IBT 34128</strain>
    </source>
</reference>
<evidence type="ECO:0000256" key="1">
    <source>
        <dbReference type="SAM" id="MobiDB-lite"/>
    </source>
</evidence>
<proteinExistence type="predicted"/>
<evidence type="ECO:0000313" key="4">
    <source>
        <dbReference type="Proteomes" id="UP001141434"/>
    </source>
</evidence>
<protein>
    <recommendedName>
        <fullName evidence="2">2EXR domain-containing protein</fullName>
    </recommendedName>
</protein>
<feature type="domain" description="2EXR" evidence="2">
    <location>
        <begin position="13"/>
        <end position="114"/>
    </location>
</feature>
<dbReference type="Pfam" id="PF20150">
    <property type="entry name" value="2EXR"/>
    <property type="match status" value="1"/>
</dbReference>
<evidence type="ECO:0000313" key="3">
    <source>
        <dbReference type="EMBL" id="KAJ5086394.1"/>
    </source>
</evidence>
<dbReference type="Proteomes" id="UP001141434">
    <property type="component" value="Unassembled WGS sequence"/>
</dbReference>
<feature type="compositionally biased region" description="Polar residues" evidence="1">
    <location>
        <begin position="269"/>
        <end position="285"/>
    </location>
</feature>